<evidence type="ECO:0000313" key="2">
    <source>
        <dbReference type="Proteomes" id="UP000799754"/>
    </source>
</evidence>
<protein>
    <submittedName>
        <fullName evidence="1">Uncharacterized protein</fullName>
    </submittedName>
</protein>
<comment type="caution">
    <text evidence="1">The sequence shown here is derived from an EMBL/GenBank/DDBJ whole genome shotgun (WGS) entry which is preliminary data.</text>
</comment>
<reference evidence="1" key="1">
    <citation type="journal article" date="2020" name="Stud. Mycol.">
        <title>101 Dothideomycetes genomes: a test case for predicting lifestyles and emergence of pathogens.</title>
        <authorList>
            <person name="Haridas S."/>
            <person name="Albert R."/>
            <person name="Binder M."/>
            <person name="Bloem J."/>
            <person name="Labutti K."/>
            <person name="Salamov A."/>
            <person name="Andreopoulos B."/>
            <person name="Baker S."/>
            <person name="Barry K."/>
            <person name="Bills G."/>
            <person name="Bluhm B."/>
            <person name="Cannon C."/>
            <person name="Castanera R."/>
            <person name="Culley D."/>
            <person name="Daum C."/>
            <person name="Ezra D."/>
            <person name="Gonzalez J."/>
            <person name="Henrissat B."/>
            <person name="Kuo A."/>
            <person name="Liang C."/>
            <person name="Lipzen A."/>
            <person name="Lutzoni F."/>
            <person name="Magnuson J."/>
            <person name="Mondo S."/>
            <person name="Nolan M."/>
            <person name="Ohm R."/>
            <person name="Pangilinan J."/>
            <person name="Park H.-J."/>
            <person name="Ramirez L."/>
            <person name="Alfaro M."/>
            <person name="Sun H."/>
            <person name="Tritt A."/>
            <person name="Yoshinaga Y."/>
            <person name="Zwiers L.-H."/>
            <person name="Turgeon B."/>
            <person name="Goodwin S."/>
            <person name="Spatafora J."/>
            <person name="Crous P."/>
            <person name="Grigoriev I."/>
        </authorList>
    </citation>
    <scope>NUCLEOTIDE SEQUENCE</scope>
    <source>
        <strain evidence="1">CBS 525.71</strain>
    </source>
</reference>
<accession>A0ACB6SAL5</accession>
<gene>
    <name evidence="1" type="ORF">BU25DRAFT_184724</name>
</gene>
<proteinExistence type="predicted"/>
<organism evidence="1 2">
    <name type="scientific">Macroventuria anomochaeta</name>
    <dbReference type="NCBI Taxonomy" id="301207"/>
    <lineage>
        <taxon>Eukaryota</taxon>
        <taxon>Fungi</taxon>
        <taxon>Dikarya</taxon>
        <taxon>Ascomycota</taxon>
        <taxon>Pezizomycotina</taxon>
        <taxon>Dothideomycetes</taxon>
        <taxon>Pleosporomycetidae</taxon>
        <taxon>Pleosporales</taxon>
        <taxon>Pleosporineae</taxon>
        <taxon>Didymellaceae</taxon>
        <taxon>Macroventuria</taxon>
    </lineage>
</organism>
<dbReference type="Proteomes" id="UP000799754">
    <property type="component" value="Unassembled WGS sequence"/>
</dbReference>
<keyword evidence="2" id="KW-1185">Reference proteome</keyword>
<name>A0ACB6SAL5_9PLEO</name>
<dbReference type="EMBL" id="MU006704">
    <property type="protein sequence ID" value="KAF2631341.1"/>
    <property type="molecule type" value="Genomic_DNA"/>
</dbReference>
<evidence type="ECO:0000313" key="1">
    <source>
        <dbReference type="EMBL" id="KAF2631341.1"/>
    </source>
</evidence>
<sequence>MRSTLYPLQSFSYNLARSINTAVPWLLSSRCVVLFVQCCFASCSWIVTACSGHDSFILSAVQRVPHSAQLSSQPSTSARSRRYTATWRISQRSLVYLKRHLLMLLQKEDAAEFNIQMHQICMERSIY</sequence>